<sequence>MSLPILSQHLPLAELSSLELVRVEARDRFLLTRLQLQISENMATRNCGGGNRSVRARSRVRDTTNYFSVEASSSSRIASAASRTAAGHRENLKSILWVEAKADFSVSSVKASDSQQGKAEDKRKRSVRIRPNKANVAYQHWQNTADLPTLAASDSLLESTDVVVTQVPAQFSRMGASARICSSKLVQCVCRQLAQDMPITQDLEQTRMNHP</sequence>
<comment type="caution">
    <text evidence="1">The sequence shown here is derived from an EMBL/GenBank/DDBJ whole genome shotgun (WGS) entry which is preliminary data.</text>
</comment>
<name>A0AAD7MS16_9AGAR</name>
<dbReference type="EMBL" id="JARKIB010000165">
    <property type="protein sequence ID" value="KAJ7729452.1"/>
    <property type="molecule type" value="Genomic_DNA"/>
</dbReference>
<evidence type="ECO:0000313" key="2">
    <source>
        <dbReference type="Proteomes" id="UP001215598"/>
    </source>
</evidence>
<accession>A0AAD7MS16</accession>
<organism evidence="1 2">
    <name type="scientific">Mycena metata</name>
    <dbReference type="NCBI Taxonomy" id="1033252"/>
    <lineage>
        <taxon>Eukaryota</taxon>
        <taxon>Fungi</taxon>
        <taxon>Dikarya</taxon>
        <taxon>Basidiomycota</taxon>
        <taxon>Agaricomycotina</taxon>
        <taxon>Agaricomycetes</taxon>
        <taxon>Agaricomycetidae</taxon>
        <taxon>Agaricales</taxon>
        <taxon>Marasmiineae</taxon>
        <taxon>Mycenaceae</taxon>
        <taxon>Mycena</taxon>
    </lineage>
</organism>
<dbReference type="AlphaFoldDB" id="A0AAD7MS16"/>
<gene>
    <name evidence="1" type="ORF">B0H16DRAFT_1697182</name>
</gene>
<keyword evidence="2" id="KW-1185">Reference proteome</keyword>
<dbReference type="Proteomes" id="UP001215598">
    <property type="component" value="Unassembled WGS sequence"/>
</dbReference>
<reference evidence="1" key="1">
    <citation type="submission" date="2023-03" db="EMBL/GenBank/DDBJ databases">
        <title>Massive genome expansion in bonnet fungi (Mycena s.s.) driven by repeated elements and novel gene families across ecological guilds.</title>
        <authorList>
            <consortium name="Lawrence Berkeley National Laboratory"/>
            <person name="Harder C.B."/>
            <person name="Miyauchi S."/>
            <person name="Viragh M."/>
            <person name="Kuo A."/>
            <person name="Thoen E."/>
            <person name="Andreopoulos B."/>
            <person name="Lu D."/>
            <person name="Skrede I."/>
            <person name="Drula E."/>
            <person name="Henrissat B."/>
            <person name="Morin E."/>
            <person name="Kohler A."/>
            <person name="Barry K."/>
            <person name="LaButti K."/>
            <person name="Morin E."/>
            <person name="Salamov A."/>
            <person name="Lipzen A."/>
            <person name="Mereny Z."/>
            <person name="Hegedus B."/>
            <person name="Baldrian P."/>
            <person name="Stursova M."/>
            <person name="Weitz H."/>
            <person name="Taylor A."/>
            <person name="Grigoriev I.V."/>
            <person name="Nagy L.G."/>
            <person name="Martin F."/>
            <person name="Kauserud H."/>
        </authorList>
    </citation>
    <scope>NUCLEOTIDE SEQUENCE</scope>
    <source>
        <strain evidence="1">CBHHK182m</strain>
    </source>
</reference>
<evidence type="ECO:0000313" key="1">
    <source>
        <dbReference type="EMBL" id="KAJ7729452.1"/>
    </source>
</evidence>
<proteinExistence type="predicted"/>
<protein>
    <submittedName>
        <fullName evidence="1">Uncharacterized protein</fullName>
    </submittedName>
</protein>